<comment type="caution">
    <text evidence="2">The sequence shown here is derived from an EMBL/GenBank/DDBJ whole genome shotgun (WGS) entry which is preliminary data.</text>
</comment>
<organism evidence="2 3">
    <name type="scientific">Heterodermia speciosa</name>
    <dbReference type="NCBI Taxonomy" id="116794"/>
    <lineage>
        <taxon>Eukaryota</taxon>
        <taxon>Fungi</taxon>
        <taxon>Dikarya</taxon>
        <taxon>Ascomycota</taxon>
        <taxon>Pezizomycotina</taxon>
        <taxon>Lecanoromycetes</taxon>
        <taxon>OSLEUM clade</taxon>
        <taxon>Lecanoromycetidae</taxon>
        <taxon>Caliciales</taxon>
        <taxon>Physciaceae</taxon>
        <taxon>Heterodermia</taxon>
    </lineage>
</organism>
<feature type="transmembrane region" description="Helical" evidence="1">
    <location>
        <begin position="78"/>
        <end position="98"/>
    </location>
</feature>
<evidence type="ECO:0000313" key="3">
    <source>
        <dbReference type="Proteomes" id="UP000664521"/>
    </source>
</evidence>
<dbReference type="EMBL" id="CAJPDS010000049">
    <property type="protein sequence ID" value="CAF9928681.1"/>
    <property type="molecule type" value="Genomic_DNA"/>
</dbReference>
<evidence type="ECO:0000256" key="1">
    <source>
        <dbReference type="SAM" id="Phobius"/>
    </source>
</evidence>
<dbReference type="AlphaFoldDB" id="A0A8H3FQ32"/>
<keyword evidence="1" id="KW-1133">Transmembrane helix</keyword>
<gene>
    <name evidence="2" type="ORF">HETSPECPRED_006895</name>
</gene>
<protein>
    <submittedName>
        <fullName evidence="2">Uncharacterized protein</fullName>
    </submittedName>
</protein>
<name>A0A8H3FQ32_9LECA</name>
<dbReference type="Proteomes" id="UP000664521">
    <property type="component" value="Unassembled WGS sequence"/>
</dbReference>
<evidence type="ECO:0000313" key="2">
    <source>
        <dbReference type="EMBL" id="CAF9928681.1"/>
    </source>
</evidence>
<dbReference type="OrthoDB" id="2830640at2759"/>
<reference evidence="2" key="1">
    <citation type="submission" date="2021-03" db="EMBL/GenBank/DDBJ databases">
        <authorList>
            <person name="Tagirdzhanova G."/>
        </authorList>
    </citation>
    <scope>NUCLEOTIDE SEQUENCE</scope>
</reference>
<keyword evidence="3" id="KW-1185">Reference proteome</keyword>
<accession>A0A8H3FQ32</accession>
<proteinExistence type="predicted"/>
<keyword evidence="1" id="KW-0812">Transmembrane</keyword>
<sequence>MVYRTSLIYQFNVALEEKTQSYQMASYLFKVGIGATGFYTVLLVYNRNTATTYAIILAQSEVFDFEGLLTLLRSNSCLAPQPVFVPVMLMHLLLIMTMTRIQHQGQRLDYTEHCLGQHTYSSKPREDPFRADFETITPALNGTARTLSMMEMRTQARQMLLEKCMTYIEATARSATPDIKSLLHKSHDTIRQHLEMTRNSNQNLLLLATFEQKRIQIQLAAVSRSGELLFLIRD</sequence>
<feature type="transmembrane region" description="Helical" evidence="1">
    <location>
        <begin position="27"/>
        <end position="45"/>
    </location>
</feature>
<keyword evidence="1" id="KW-0472">Membrane</keyword>